<accession>A0A2P1GMY8</accession>
<feature type="compositionally biased region" description="Basic residues" evidence="4">
    <location>
        <begin position="29"/>
        <end position="38"/>
    </location>
</feature>
<evidence type="ECO:0000313" key="6">
    <source>
        <dbReference type="EMBL" id="AVM87179.1"/>
    </source>
</evidence>
<evidence type="ECO:0000259" key="5">
    <source>
        <dbReference type="Pfam" id="PF03115"/>
    </source>
</evidence>
<dbReference type="Pfam" id="PF03115">
    <property type="entry name" value="Astro_capsid_N"/>
    <property type="match status" value="1"/>
</dbReference>
<protein>
    <submittedName>
        <fullName evidence="6">Capsid protein</fullName>
    </submittedName>
</protein>
<evidence type="ECO:0000256" key="1">
    <source>
        <dbReference type="ARBA" id="ARBA00004328"/>
    </source>
</evidence>
<evidence type="ECO:0000256" key="4">
    <source>
        <dbReference type="SAM" id="MobiDB-lite"/>
    </source>
</evidence>
<organism evidence="6">
    <name type="scientific">Wenling crossorhombus astrovirus 1</name>
    <dbReference type="NCBI Taxonomy" id="2116117"/>
    <lineage>
        <taxon>Viruses</taxon>
        <taxon>Riboviria</taxon>
        <taxon>Orthornavirae</taxon>
        <taxon>Pisuviricota</taxon>
        <taxon>Stelpaviricetes</taxon>
        <taxon>Stellavirales</taxon>
        <taxon>Astroviridae</taxon>
    </lineage>
</organism>
<dbReference type="GO" id="GO:0019028">
    <property type="term" value="C:viral capsid"/>
    <property type="evidence" value="ECO:0007669"/>
    <property type="project" value="UniProtKB-KW"/>
</dbReference>
<feature type="compositionally biased region" description="Basic and acidic residues" evidence="4">
    <location>
        <begin position="7"/>
        <end position="28"/>
    </location>
</feature>
<keyword evidence="2" id="KW-0167">Capsid protein</keyword>
<comment type="subcellular location">
    <subcellularLocation>
        <location evidence="1">Virion</location>
    </subcellularLocation>
</comment>
<feature type="domain" description="Astrovirus capsid protein inner core" evidence="5">
    <location>
        <begin position="106"/>
        <end position="237"/>
    </location>
</feature>
<proteinExistence type="predicted"/>
<name>A0A2P1GMY8_9VIRU</name>
<evidence type="ECO:0000256" key="3">
    <source>
        <dbReference type="ARBA" id="ARBA00022844"/>
    </source>
</evidence>
<keyword evidence="3" id="KW-0946">Virion</keyword>
<sequence>MSGQPITKREQKARAAALRKGETFDPSKLKKKTAKLPAKRANAPKRNNGGKRQPWGTATPRLPPGMSKDYTDCFNMVVGKVKGTDDDWGNPIAIPCNPRALSALADAPKLRVTSSMYQKYRLKHITIDATPLVSAAGVAGTVLMVSEGGSANSPTPPENVNTCKERNGATCAIGDKLTYKYVPPTRQYLTRPDGDVSETTPGFIFVSTYLPTTSVLSATKYTGPLWIISVSACFEFSVFEDPVKNVEDSVISEPLLGDIRLEQDETGTPMLTGEGVSYLTTKMHAVHASKISKNAKNGILLATGIIASASAAIPGPLGILVRAGCLIVKLVMAKIPASSGVGASVLKPALQIHGSVDDALENRPVYAPGLDPISLRAEGSITTITVGQNPITASPEGKIDVDTPHVHAPTATKGYIGFLPFVQEYPKWTPGTASTDETIYIDNIGQYTIGQSHNSIASTTFPKMKVIVANPDGNVVYEGPVAGCPTNGTHDGKRILAWVVKQNSNPGDNTSYITWVFWYEPAASKYYYACTKDDTTKTPGVPSHYWNGYTGIARSLTPAS</sequence>
<dbReference type="EMBL" id="MG599924">
    <property type="protein sequence ID" value="AVM87179.1"/>
    <property type="molecule type" value="Genomic_RNA"/>
</dbReference>
<feature type="region of interest" description="Disordered" evidence="4">
    <location>
        <begin position="1"/>
        <end position="66"/>
    </location>
</feature>
<dbReference type="InterPro" id="IPR029053">
    <property type="entry name" value="Viral_coat"/>
</dbReference>
<evidence type="ECO:0000256" key="2">
    <source>
        <dbReference type="ARBA" id="ARBA00022561"/>
    </source>
</evidence>
<dbReference type="InterPro" id="IPR004337">
    <property type="entry name" value="Astro_capsid_N"/>
</dbReference>
<reference evidence="6" key="1">
    <citation type="journal article" date="2018" name="Nature">
        <title>The evolutionary history of vertebrate RNA viruses.</title>
        <authorList>
            <person name="Shi M."/>
            <person name="Lin X.D."/>
            <person name="Chen X."/>
            <person name="Tian J.H."/>
            <person name="Chen L.J."/>
            <person name="Li K."/>
            <person name="Wang W."/>
            <person name="Eden J.S."/>
            <person name="Shen J.J."/>
            <person name="Liu L."/>
            <person name="Holmes E.C."/>
            <person name="Zhang Y.Z."/>
        </authorList>
    </citation>
    <scope>NUCLEOTIDE SEQUENCE</scope>
    <source>
        <strain evidence="6">XDXMC21409</strain>
    </source>
</reference>
<dbReference type="Gene3D" id="2.60.120.20">
    <property type="match status" value="1"/>
</dbReference>